<keyword evidence="6 14" id="KW-0964">Secreted</keyword>
<name>A0ABW8P0S7_9PSED</name>
<comment type="PTM">
    <text evidence="14">Ubiquitinated in the presence of host E1 ubiquitin-activating enzyme, E2 ubiquitin-conjugating enzyme and ubiquitin.</text>
</comment>
<keyword evidence="7" id="KW-0433">Leucine-rich repeat</keyword>
<evidence type="ECO:0000256" key="4">
    <source>
        <dbReference type="ARBA" id="ARBA00009868"/>
    </source>
</evidence>
<comment type="catalytic activity">
    <reaction evidence="1">
        <text>S-ubiquitinyl-[E2 ubiquitin-conjugating enzyme]-L-cysteine + [acceptor protein]-L-lysine = [E2 ubiquitin-conjugating enzyme]-L-cysteine + N(6)-ubiquitinyl-[acceptor protein]-L-lysine.</text>
        <dbReference type="EC" id="2.3.2.27"/>
    </reaction>
</comment>
<gene>
    <name evidence="16" type="ORF">KW869_16685</name>
</gene>
<keyword evidence="17" id="KW-1185">Reference proteome</keyword>
<evidence type="ECO:0000256" key="5">
    <source>
        <dbReference type="ARBA" id="ARBA00012483"/>
    </source>
</evidence>
<dbReference type="PROSITE" id="PS52053">
    <property type="entry name" value="NEL"/>
    <property type="match status" value="1"/>
</dbReference>
<evidence type="ECO:0000256" key="3">
    <source>
        <dbReference type="ARBA" id="ARBA00004613"/>
    </source>
</evidence>
<comment type="caution">
    <text evidence="16">The sequence shown here is derived from an EMBL/GenBank/DDBJ whole genome shotgun (WGS) entry which is preliminary data.</text>
</comment>
<evidence type="ECO:0000256" key="9">
    <source>
        <dbReference type="ARBA" id="ARBA00022737"/>
    </source>
</evidence>
<protein>
    <recommendedName>
        <fullName evidence="5">RING-type E3 ubiquitin transferase</fullName>
        <ecNumber evidence="5">2.3.2.27</ecNumber>
    </recommendedName>
</protein>
<accession>A0ABW8P0S7</accession>
<dbReference type="Gene3D" id="3.80.10.10">
    <property type="entry name" value="Ribonuclease Inhibitor"/>
    <property type="match status" value="1"/>
</dbReference>
<dbReference type="Proteomes" id="UP001621534">
    <property type="component" value="Unassembled WGS sequence"/>
</dbReference>
<dbReference type="InterPro" id="IPR051071">
    <property type="entry name" value="LRR-bact_E3_ubiq_ligases"/>
</dbReference>
<keyword evidence="10 14" id="KW-0833">Ubl conjugation pathway</keyword>
<comment type="subcellular location">
    <subcellularLocation>
        <location evidence="2">Host cytoplasm</location>
    </subcellularLocation>
    <subcellularLocation>
        <location evidence="3">Secreted</location>
    </subcellularLocation>
</comment>
<dbReference type="EC" id="2.3.2.27" evidence="5"/>
<dbReference type="InterPro" id="IPR001611">
    <property type="entry name" value="Leu-rich_rpt"/>
</dbReference>
<dbReference type="EMBL" id="JAHWXS010000018">
    <property type="protein sequence ID" value="MFK5735174.1"/>
    <property type="molecule type" value="Genomic_DNA"/>
</dbReference>
<dbReference type="PANTHER" id="PTHR47114">
    <property type="match status" value="1"/>
</dbReference>
<evidence type="ECO:0000256" key="2">
    <source>
        <dbReference type="ARBA" id="ARBA00004192"/>
    </source>
</evidence>
<keyword evidence="9" id="KW-0677">Repeat</keyword>
<evidence type="ECO:0000256" key="8">
    <source>
        <dbReference type="ARBA" id="ARBA00022679"/>
    </source>
</evidence>
<dbReference type="PANTHER" id="PTHR47114:SF2">
    <property type="entry name" value="OLIGODENDROCYTE-MYELIN GLYCOPROTEIN"/>
    <property type="match status" value="1"/>
</dbReference>
<feature type="active site" description="Glycyl thioester intermediate" evidence="14">
    <location>
        <position position="293"/>
    </location>
</feature>
<evidence type="ECO:0000256" key="11">
    <source>
        <dbReference type="ARBA" id="ARBA00022843"/>
    </source>
</evidence>
<dbReference type="Pfam" id="PF13855">
    <property type="entry name" value="LRR_8"/>
    <property type="match status" value="1"/>
</dbReference>
<evidence type="ECO:0000256" key="14">
    <source>
        <dbReference type="PROSITE-ProRule" id="PRU01398"/>
    </source>
</evidence>
<dbReference type="InterPro" id="IPR029487">
    <property type="entry name" value="NEL_dom"/>
</dbReference>
<reference evidence="16 17" key="1">
    <citation type="journal article" date="2012" name="Plant Soil">
        <title>Screening of plant growth-promoting traits in arsenic-resistant bacteria isolated from the rhizosphere of soybean plants from Argentinean agricultural soil.</title>
        <authorList>
            <person name="Wevar Oller A.L."/>
            <person name="Talano M.A."/>
            <person name="Agostini E."/>
        </authorList>
    </citation>
    <scope>NUCLEOTIDE SEQUENCE [LARGE SCALE GENOMIC DNA]</scope>
    <source>
        <strain evidence="16 17">AW4</strain>
    </source>
</reference>
<keyword evidence="13 14" id="KW-1035">Host cytoplasm</keyword>
<evidence type="ECO:0000259" key="15">
    <source>
        <dbReference type="PROSITE" id="PS52053"/>
    </source>
</evidence>
<evidence type="ECO:0000256" key="12">
    <source>
        <dbReference type="ARBA" id="ARBA00023026"/>
    </source>
</evidence>
<proteinExistence type="inferred from homology"/>
<dbReference type="Pfam" id="PF14496">
    <property type="entry name" value="NEL"/>
    <property type="match status" value="1"/>
</dbReference>
<evidence type="ECO:0000256" key="1">
    <source>
        <dbReference type="ARBA" id="ARBA00000900"/>
    </source>
</evidence>
<evidence type="ECO:0000256" key="13">
    <source>
        <dbReference type="ARBA" id="ARBA00023200"/>
    </source>
</evidence>
<keyword evidence="11 14" id="KW-0832">Ubl conjugation</keyword>
<sequence>MSGGFELSLRGIRVGSLPSLPETVDFTHVTHLTLCNLDLTSMPEGFLSRFGGVTHLDLSGNQLTAIPNELEHLTQLTELHLPGNQIVIDAQGSQRIAGLRRLQVLTLDHNPIGGVPELSRLAWLHSLSARDCGLSELPLGVLRHANLVLADLRDNAIVELSDEAIHLLQVRPSRINLHGNPLSPDAVERLQELLQAHSHMLRGPHVGALARDAWLDSLTGAERARRSAQWERLVAEEGAGDLFRFLADLSRSSDALNQPEELRRRVWQIIEACVHNTQVREAVFQQAAGPRSCADQVLLILSTLEVRALVVQRTAGLLDATAQAPLLQLGSELFRLDQVDRIATEHISRLRLNPEAVVDEVEVHLAYRVGLARLLDLPGQPSHMHYEHFSDVSSTQLIAARAAIVRAEIITALSESLAAREFWQEYLRAVHSGAFETLNAPFHERLEALLEQAWTLGERVYLERVAALSTERAAAERALLLRLTREAYERDPRWHTRGRPERP</sequence>
<dbReference type="InterPro" id="IPR003591">
    <property type="entry name" value="Leu-rich_rpt_typical-subtyp"/>
</dbReference>
<dbReference type="RefSeq" id="WP_405129812.1">
    <property type="nucleotide sequence ID" value="NZ_JAHWXS010000018.1"/>
</dbReference>
<evidence type="ECO:0000256" key="10">
    <source>
        <dbReference type="ARBA" id="ARBA00022786"/>
    </source>
</evidence>
<evidence type="ECO:0000313" key="16">
    <source>
        <dbReference type="EMBL" id="MFK5735174.1"/>
    </source>
</evidence>
<dbReference type="SMART" id="SM00369">
    <property type="entry name" value="LRR_TYP"/>
    <property type="match status" value="2"/>
</dbReference>
<comment type="similarity">
    <text evidence="4 14">Belongs to the LRR-containing bacterial E3 ligase family.</text>
</comment>
<feature type="domain" description="NEL" evidence="15">
    <location>
        <begin position="206"/>
        <end position="503"/>
    </location>
</feature>
<dbReference type="Gene3D" id="1.20.58.360">
    <property type="entry name" value="Shigella T3SS effector IpaH defines"/>
    <property type="match status" value="1"/>
</dbReference>
<dbReference type="PROSITE" id="PS51450">
    <property type="entry name" value="LRR"/>
    <property type="match status" value="2"/>
</dbReference>
<evidence type="ECO:0000313" key="17">
    <source>
        <dbReference type="Proteomes" id="UP001621534"/>
    </source>
</evidence>
<dbReference type="SUPFAM" id="SSF52058">
    <property type="entry name" value="L domain-like"/>
    <property type="match status" value="1"/>
</dbReference>
<keyword evidence="8 14" id="KW-0808">Transferase</keyword>
<organism evidence="16 17">
    <name type="scientific">Pseudomonas urmiensis</name>
    <dbReference type="NCBI Taxonomy" id="2745493"/>
    <lineage>
        <taxon>Bacteria</taxon>
        <taxon>Pseudomonadati</taxon>
        <taxon>Pseudomonadota</taxon>
        <taxon>Gammaproteobacteria</taxon>
        <taxon>Pseudomonadales</taxon>
        <taxon>Pseudomonadaceae</taxon>
        <taxon>Pseudomonas</taxon>
    </lineage>
</organism>
<keyword evidence="12" id="KW-0843">Virulence</keyword>
<evidence type="ECO:0000256" key="7">
    <source>
        <dbReference type="ARBA" id="ARBA00022614"/>
    </source>
</evidence>
<dbReference type="InterPro" id="IPR032675">
    <property type="entry name" value="LRR_dom_sf"/>
</dbReference>
<evidence type="ECO:0000256" key="6">
    <source>
        <dbReference type="ARBA" id="ARBA00022525"/>
    </source>
</evidence>